<sequence>MAPKKMKGAVSVEQAKAVFSNVEKAFYELQLTDLNKKLARLRQAVDDFEIRNEELQKAYNQLDIDRADIIAYLKKTVANKSEENLELKEKVKDLEELRVIETTKFQQTVTELESNFTKMKNELSSENKLLAGKVNTLEEFRAIRDNLMKKFEKQERAYEDQEMKYRRIIYNTEKKFVIGKDKLKKEMEERLLQLAQQFQDASEMRIAASTHRVIRENIALSNQLDSLLSTQAKVAEQNDKFREEERASRCAKEVAEEERDKAMNKSIVQLKVINQLTAAFENVKKQKAFYEKKQFDKEIHQTKIHKLTKDNENLSLRVRILEQNLHAALAEQNESVVETAKLLREREKFKNILKESAFAVQAALKMDQWSILDPSREIMDRGTVLKNILRVISQYREAATAESMESLISLSNIYEKGDLGIEVPPAVSKKSHTRVSGLVTTASLQSFEEKRSDVSASIVSSSKESLKTIPSVELIPADEESLPTPVDSLPSFTVASLHSSITSSSESVESRDDILKQLALSKMEMQKSLMADLALTSSISQRRLTLGGSKSKSEMISERSMKISGKKESGDIVKNEQHKTISEEDGSGSKEHMEETTDGATTTESADETTENIDGSTHETDDPTQEADTAITEQEEKDKKKTDMA</sequence>
<evidence type="ECO:0000313" key="2">
    <source>
        <dbReference type="Proteomes" id="UP001231649"/>
    </source>
</evidence>
<protein>
    <submittedName>
        <fullName evidence="1">Uncharacterized protein</fullName>
    </submittedName>
</protein>
<proteinExistence type="predicted"/>
<gene>
    <name evidence="1" type="ORF">PYW08_003021</name>
</gene>
<reference evidence="1" key="1">
    <citation type="submission" date="2023-03" db="EMBL/GenBank/DDBJ databases">
        <title>Chromosome-level genomes of two armyworms, Mythimna separata and Mythimna loreyi, provide insights into the biosynthesis and reception of sex pheromones.</title>
        <authorList>
            <person name="Zhao H."/>
        </authorList>
    </citation>
    <scope>NUCLEOTIDE SEQUENCE</scope>
    <source>
        <strain evidence="1">BeijingLab</strain>
    </source>
</reference>
<name>A0ACC2QQ10_9NEOP</name>
<evidence type="ECO:0000313" key="1">
    <source>
        <dbReference type="EMBL" id="KAJ8723109.1"/>
    </source>
</evidence>
<keyword evidence="2" id="KW-1185">Reference proteome</keyword>
<dbReference type="Proteomes" id="UP001231649">
    <property type="component" value="Chromosome 14"/>
</dbReference>
<dbReference type="EMBL" id="CM056790">
    <property type="protein sequence ID" value="KAJ8723109.1"/>
    <property type="molecule type" value="Genomic_DNA"/>
</dbReference>
<comment type="caution">
    <text evidence="1">The sequence shown here is derived from an EMBL/GenBank/DDBJ whole genome shotgun (WGS) entry which is preliminary data.</text>
</comment>
<organism evidence="1 2">
    <name type="scientific">Mythimna loreyi</name>
    <dbReference type="NCBI Taxonomy" id="667449"/>
    <lineage>
        <taxon>Eukaryota</taxon>
        <taxon>Metazoa</taxon>
        <taxon>Ecdysozoa</taxon>
        <taxon>Arthropoda</taxon>
        <taxon>Hexapoda</taxon>
        <taxon>Insecta</taxon>
        <taxon>Pterygota</taxon>
        <taxon>Neoptera</taxon>
        <taxon>Endopterygota</taxon>
        <taxon>Lepidoptera</taxon>
        <taxon>Glossata</taxon>
        <taxon>Ditrysia</taxon>
        <taxon>Noctuoidea</taxon>
        <taxon>Noctuidae</taxon>
        <taxon>Noctuinae</taxon>
        <taxon>Hadenini</taxon>
        <taxon>Mythimna</taxon>
    </lineage>
</organism>
<accession>A0ACC2QQ10</accession>